<dbReference type="SUPFAM" id="SSF53335">
    <property type="entry name" value="S-adenosyl-L-methionine-dependent methyltransferases"/>
    <property type="match status" value="1"/>
</dbReference>
<sequence length="571" mass="66185">MSTSNTIWRLIVEQTAEYGQIIDGKAYFDKLVSLWKEYPNAISNRITTSVPIDEDAPQWEEILSNFEKEYKFCPRECSELSITKFIHRDHMNRKFSDNAYEVSFYQEELLVQFYPIVLDHMKHPHFERPYQIGGQLPSDTSVHLQFFKPIDEEDRYYEYLKTFGFKTVFTWLKGIDLSKTSRKTNSLIDKESYNRIYRQLREDYGRQLVEGWTENSNPQKTVFEDCGIAAYINEIINGGLIPKPNKFVDIGCGNGLLVHLLNLTGLSGYGIDVRSRKLWKTTLKHVDLRESTVEPQVIVDNEPHFDQGVDLLIGNHSDELTPWIPVMAAKLNCNFFLIPCCPFDFFGKYKNNGSHLGQKRMVSQYESFFEWTVTVAERLGFDCQLDRLAIPSTKRLCIIGRIPPHGLCPNIAETIELMTQGQKFVARPRAIKNNNCMNIPVSERDRMAKKLFDYVLKASDEVRDGWHCGGEVPLAELAAILTDEDKKMMKDQDGGLQTFLRNHHQIFHVYQATCRLRDFRQPQVKRDRPAWSKKRNSDGEKEAPRKKMPCFMALYHPDGCAVGPEACRYEH</sequence>
<evidence type="ECO:0000256" key="5">
    <source>
        <dbReference type="ARBA" id="ARBA00022603"/>
    </source>
</evidence>
<keyword evidence="6 10" id="KW-0808">Transferase</keyword>
<keyword evidence="4 10" id="KW-0963">Cytoplasm</keyword>
<evidence type="ECO:0000256" key="10">
    <source>
        <dbReference type="RuleBase" id="RU368004"/>
    </source>
</evidence>
<evidence type="ECO:0000256" key="2">
    <source>
        <dbReference type="ARBA" id="ARBA00004496"/>
    </source>
</evidence>
<dbReference type="InterPro" id="IPR029063">
    <property type="entry name" value="SAM-dependent_MTases_sf"/>
</dbReference>
<evidence type="ECO:0000256" key="4">
    <source>
        <dbReference type="ARBA" id="ARBA00022490"/>
    </source>
</evidence>
<evidence type="ECO:0000256" key="9">
    <source>
        <dbReference type="ARBA" id="ARBA00047957"/>
    </source>
</evidence>
<dbReference type="EC" id="2.1.1.211" evidence="10"/>
<dbReference type="InterPro" id="IPR011671">
    <property type="entry name" value="tRNA_uracil_MeTrfase"/>
</dbReference>
<dbReference type="FunCoup" id="G0N2Q6">
    <property type="interactions" value="2813"/>
</dbReference>
<dbReference type="eggNOG" id="KOG3790">
    <property type="taxonomic scope" value="Eukaryota"/>
</dbReference>
<dbReference type="Gene3D" id="3.40.50.150">
    <property type="entry name" value="Vaccinia Virus protein VP39"/>
    <property type="match status" value="1"/>
</dbReference>
<dbReference type="EMBL" id="GL379831">
    <property type="protein sequence ID" value="EGT51019.1"/>
    <property type="molecule type" value="Genomic_DNA"/>
</dbReference>
<name>G0N2Q6_CAEBE</name>
<dbReference type="AlphaFoldDB" id="G0N2Q6"/>
<evidence type="ECO:0000256" key="8">
    <source>
        <dbReference type="ARBA" id="ARBA00022694"/>
    </source>
</evidence>
<evidence type="ECO:0000256" key="1">
    <source>
        <dbReference type="ARBA" id="ARBA00002778"/>
    </source>
</evidence>
<comment type="function">
    <text evidence="10">Adenosyl-L-methionine (AdoMet)-dependent tRNA (uracil-O(2)-)-methyltransferase.</text>
</comment>
<comment type="subcellular location">
    <subcellularLocation>
        <location evidence="2 10">Cytoplasm</location>
    </subcellularLocation>
</comment>
<dbReference type="STRING" id="135651.G0N2Q6"/>
<evidence type="ECO:0000256" key="3">
    <source>
        <dbReference type="ARBA" id="ARBA00009056"/>
    </source>
</evidence>
<dbReference type="HOGENOM" id="CLU_021025_0_0_1"/>
<evidence type="ECO:0000256" key="6">
    <source>
        <dbReference type="ARBA" id="ARBA00022679"/>
    </source>
</evidence>
<keyword evidence="7 10" id="KW-0949">S-adenosyl-L-methionine</keyword>
<organism evidence="13">
    <name type="scientific">Caenorhabditis brenneri</name>
    <name type="common">Nematode worm</name>
    <dbReference type="NCBI Taxonomy" id="135651"/>
    <lineage>
        <taxon>Eukaryota</taxon>
        <taxon>Metazoa</taxon>
        <taxon>Ecdysozoa</taxon>
        <taxon>Nematoda</taxon>
        <taxon>Chromadorea</taxon>
        <taxon>Rhabditida</taxon>
        <taxon>Rhabditina</taxon>
        <taxon>Rhabditomorpha</taxon>
        <taxon>Rhabditoidea</taxon>
        <taxon>Rhabditidae</taxon>
        <taxon>Peloderinae</taxon>
        <taxon>Caenorhabditis</taxon>
    </lineage>
</organism>
<reference evidence="13" key="1">
    <citation type="submission" date="2011-07" db="EMBL/GenBank/DDBJ databases">
        <authorList>
            <consortium name="Caenorhabditis brenneri Sequencing and Analysis Consortium"/>
            <person name="Wilson R.K."/>
        </authorList>
    </citation>
    <scope>NUCLEOTIDE SEQUENCE [LARGE SCALE GENOMIC DNA]</scope>
    <source>
        <strain evidence="13">PB2801</strain>
    </source>
</reference>
<keyword evidence="8 10" id="KW-0819">tRNA processing</keyword>
<feature type="region of interest" description="Disordered" evidence="11">
    <location>
        <begin position="525"/>
        <end position="544"/>
    </location>
</feature>
<protein>
    <recommendedName>
        <fullName evidence="10">tRNA (uracil-O(2)-)-methyltransferase</fullName>
        <ecNumber evidence="10">2.1.1.211</ecNumber>
    </recommendedName>
</protein>
<gene>
    <name evidence="12" type="ORF">CAEBREN_05872</name>
</gene>
<evidence type="ECO:0000313" key="12">
    <source>
        <dbReference type="EMBL" id="EGT51019.1"/>
    </source>
</evidence>
<dbReference type="PANTHER" id="PTHR21210:SF0">
    <property type="entry name" value="TRNA (URACIL-O(2)-)-METHYLTRANSFERASE-RELATED"/>
    <property type="match status" value="1"/>
</dbReference>
<dbReference type="OrthoDB" id="10047021at2759"/>
<dbReference type="Pfam" id="PF07757">
    <property type="entry name" value="AdoMet_MTase"/>
    <property type="match status" value="1"/>
</dbReference>
<comment type="similarity">
    <text evidence="3 10">Belongs to the TRM44 family.</text>
</comment>
<comment type="catalytic activity">
    <reaction evidence="9 10">
        <text>uridine(44) in tRNA(Ser) + S-adenosyl-L-methionine = 2'-O-methyluridine(44) in tRNA(Ser) + S-adenosyl-L-homocysteine + H(+)</text>
        <dbReference type="Rhea" id="RHEA:43100"/>
        <dbReference type="Rhea" id="RHEA-COMP:10339"/>
        <dbReference type="Rhea" id="RHEA-COMP:10340"/>
        <dbReference type="ChEBI" id="CHEBI:15378"/>
        <dbReference type="ChEBI" id="CHEBI:57856"/>
        <dbReference type="ChEBI" id="CHEBI:59789"/>
        <dbReference type="ChEBI" id="CHEBI:65315"/>
        <dbReference type="ChEBI" id="CHEBI:74478"/>
        <dbReference type="EC" id="2.1.1.211"/>
    </reaction>
</comment>
<evidence type="ECO:0000256" key="11">
    <source>
        <dbReference type="SAM" id="MobiDB-lite"/>
    </source>
</evidence>
<keyword evidence="13" id="KW-1185">Reference proteome</keyword>
<dbReference type="GO" id="GO:0030488">
    <property type="term" value="P:tRNA methylation"/>
    <property type="evidence" value="ECO:0007669"/>
    <property type="project" value="UniProtKB-UniRule"/>
</dbReference>
<dbReference type="PANTHER" id="PTHR21210">
    <property type="entry name" value="TRNA (URACIL-O(2)-)-METHYLTRANSFERASE-RELATED"/>
    <property type="match status" value="1"/>
</dbReference>
<evidence type="ECO:0000256" key="7">
    <source>
        <dbReference type="ARBA" id="ARBA00022691"/>
    </source>
</evidence>
<accession>G0N2Q6</accession>
<keyword evidence="5 10" id="KW-0489">Methyltransferase</keyword>
<proteinExistence type="inferred from homology"/>
<dbReference type="OMA" id="CFFKLHH"/>
<evidence type="ECO:0000313" key="13">
    <source>
        <dbReference type="Proteomes" id="UP000008068"/>
    </source>
</evidence>
<dbReference type="InParanoid" id="G0N2Q6"/>
<dbReference type="GO" id="GO:0005737">
    <property type="term" value="C:cytoplasm"/>
    <property type="evidence" value="ECO:0007669"/>
    <property type="project" value="UniProtKB-SubCell"/>
</dbReference>
<dbReference type="GO" id="GO:0141101">
    <property type="term" value="F:tRNA(Ser) (uridine(44)-2'-O-)-methyltransferase activity"/>
    <property type="evidence" value="ECO:0007669"/>
    <property type="project" value="UniProtKB-EC"/>
</dbReference>
<comment type="function">
    <text evidence="1">Probable adenosyl-L-methionine (AdoMet)-dependent tRNA (uracil-O(2)-)-methyltransferase.</text>
</comment>
<dbReference type="Proteomes" id="UP000008068">
    <property type="component" value="Unassembled WGS sequence"/>
</dbReference>